<dbReference type="AlphaFoldDB" id="A0A3E0VM35"/>
<evidence type="ECO:0000313" key="4">
    <source>
        <dbReference type="Proteomes" id="UP000256486"/>
    </source>
</evidence>
<accession>A0A3E0VM35</accession>
<dbReference type="InterPro" id="IPR021354">
    <property type="entry name" value="DUF2975"/>
</dbReference>
<feature type="chain" id="PRO_5039055726" description="ABC transporter" evidence="2">
    <location>
        <begin position="23"/>
        <end position="159"/>
    </location>
</feature>
<organism evidence="3 4">
    <name type="scientific">Subtercola boreus</name>
    <dbReference type="NCBI Taxonomy" id="120213"/>
    <lineage>
        <taxon>Bacteria</taxon>
        <taxon>Bacillati</taxon>
        <taxon>Actinomycetota</taxon>
        <taxon>Actinomycetes</taxon>
        <taxon>Micrococcales</taxon>
        <taxon>Microbacteriaceae</taxon>
        <taxon>Subtercola</taxon>
    </lineage>
</organism>
<dbReference type="Proteomes" id="UP000256486">
    <property type="component" value="Unassembled WGS sequence"/>
</dbReference>
<keyword evidence="1" id="KW-1133">Transmembrane helix</keyword>
<evidence type="ECO:0008006" key="5">
    <source>
        <dbReference type="Google" id="ProtNLM"/>
    </source>
</evidence>
<keyword evidence="2" id="KW-0732">Signal</keyword>
<dbReference type="Pfam" id="PF11188">
    <property type="entry name" value="DUF2975"/>
    <property type="match status" value="1"/>
</dbReference>
<keyword evidence="1" id="KW-0812">Transmembrane</keyword>
<protein>
    <recommendedName>
        <fullName evidence="5">ABC transporter</fullName>
    </recommendedName>
</protein>
<comment type="caution">
    <text evidence="3">The sequence shown here is derived from an EMBL/GenBank/DDBJ whole genome shotgun (WGS) entry which is preliminary data.</text>
</comment>
<feature type="transmembrane region" description="Helical" evidence="1">
    <location>
        <begin position="38"/>
        <end position="65"/>
    </location>
</feature>
<keyword evidence="1" id="KW-0472">Membrane</keyword>
<sequence length="159" mass="15873">MSRSSLLTLRVLLVLLFAGALAAQVTSVALASETLEGLPAGVLAALIIAGAVAVEVVLLSAWMLVALVPGDAIFDDQGRTDPWVRIAVGALVVGAALGAAGFVFFAALQGVAPISAGPSLLVLCGAAAGVGAALALLVGVMRRLLHTAIRLQSELAEVI</sequence>
<evidence type="ECO:0000313" key="3">
    <source>
        <dbReference type="EMBL" id="RFA10956.1"/>
    </source>
</evidence>
<evidence type="ECO:0000256" key="2">
    <source>
        <dbReference type="SAM" id="SignalP"/>
    </source>
</evidence>
<reference evidence="3 4" key="1">
    <citation type="submission" date="2017-04" db="EMBL/GenBank/DDBJ databases">
        <title>Comparative genome analysis of Subtercola boreus.</title>
        <authorList>
            <person name="Cho Y.-J."/>
            <person name="Cho A."/>
            <person name="Kim O.-S."/>
            <person name="Lee J.-I."/>
        </authorList>
    </citation>
    <scope>NUCLEOTIDE SEQUENCE [LARGE SCALE GENOMIC DNA]</scope>
    <source>
        <strain evidence="3 4">K300</strain>
    </source>
</reference>
<dbReference type="RefSeq" id="WP_116416332.1">
    <property type="nucleotide sequence ID" value="NZ_NBWZ01000001.1"/>
</dbReference>
<proteinExistence type="predicted"/>
<feature type="transmembrane region" description="Helical" evidence="1">
    <location>
        <begin position="86"/>
        <end position="108"/>
    </location>
</feature>
<evidence type="ECO:0000256" key="1">
    <source>
        <dbReference type="SAM" id="Phobius"/>
    </source>
</evidence>
<feature type="transmembrane region" description="Helical" evidence="1">
    <location>
        <begin position="120"/>
        <end position="140"/>
    </location>
</feature>
<keyword evidence="4" id="KW-1185">Reference proteome</keyword>
<dbReference type="EMBL" id="NBWZ01000001">
    <property type="protein sequence ID" value="RFA10956.1"/>
    <property type="molecule type" value="Genomic_DNA"/>
</dbReference>
<gene>
    <name evidence="3" type="ORF">B7R54_18380</name>
</gene>
<name>A0A3E0VM35_9MICO</name>
<feature type="signal peptide" evidence="2">
    <location>
        <begin position="1"/>
        <end position="22"/>
    </location>
</feature>